<feature type="signal peptide" evidence="1">
    <location>
        <begin position="1"/>
        <end position="18"/>
    </location>
</feature>
<dbReference type="Proteomes" id="UP000694924">
    <property type="component" value="Unplaced"/>
</dbReference>
<keyword evidence="1" id="KW-0732">Signal</keyword>
<proteinExistence type="predicted"/>
<protein>
    <submittedName>
        <fullName evidence="3">Cuticle protein 18.7-like</fullName>
    </submittedName>
</protein>
<sequence>MTLLIVLTVLLVMASTEAKYMWAPLYEYRGPPAPLSKDGRVLETAEVVRARNAHMAAHAEALSRIREIKRNDYTDRMMMMRPTMVPPIIAPLTIKTRTRTIAAAPLSPDGRVVDTPEVAQAKAAHLAAHARTTSKLAAAAASAVTAAQYQLTDYDDHRNLIYLSPVRVNYAAISPIGYRGPLAPIGPDGRVMDTPEVARARAAHMKARARAIAMVSHREDSNYY</sequence>
<name>A0ABM1I2F1_POLDO</name>
<organism evidence="2 3">
    <name type="scientific">Polistes dominula</name>
    <name type="common">European paper wasp</name>
    <name type="synonym">Vespa dominula</name>
    <dbReference type="NCBI Taxonomy" id="743375"/>
    <lineage>
        <taxon>Eukaryota</taxon>
        <taxon>Metazoa</taxon>
        <taxon>Ecdysozoa</taxon>
        <taxon>Arthropoda</taxon>
        <taxon>Hexapoda</taxon>
        <taxon>Insecta</taxon>
        <taxon>Pterygota</taxon>
        <taxon>Neoptera</taxon>
        <taxon>Endopterygota</taxon>
        <taxon>Hymenoptera</taxon>
        <taxon>Apocrita</taxon>
        <taxon>Aculeata</taxon>
        <taxon>Vespoidea</taxon>
        <taxon>Vespidae</taxon>
        <taxon>Polistinae</taxon>
        <taxon>Polistini</taxon>
        <taxon>Polistes</taxon>
    </lineage>
</organism>
<evidence type="ECO:0000313" key="3">
    <source>
        <dbReference type="RefSeq" id="XP_015174388.1"/>
    </source>
</evidence>
<accession>A0ABM1I2F1</accession>
<reference evidence="3" key="1">
    <citation type="submission" date="2025-08" db="UniProtKB">
        <authorList>
            <consortium name="RefSeq"/>
        </authorList>
    </citation>
    <scope>IDENTIFICATION</scope>
    <source>
        <tissue evidence="3">Whole body</tissue>
    </source>
</reference>
<dbReference type="RefSeq" id="XP_015174388.1">
    <property type="nucleotide sequence ID" value="XM_015318902.1"/>
</dbReference>
<evidence type="ECO:0000256" key="1">
    <source>
        <dbReference type="SAM" id="SignalP"/>
    </source>
</evidence>
<gene>
    <name evidence="3" type="primary">LOC107065315</name>
</gene>
<dbReference type="GeneID" id="107065315"/>
<evidence type="ECO:0000313" key="2">
    <source>
        <dbReference type="Proteomes" id="UP000694924"/>
    </source>
</evidence>
<keyword evidence="2" id="KW-1185">Reference proteome</keyword>
<feature type="chain" id="PRO_5046371475" evidence="1">
    <location>
        <begin position="19"/>
        <end position="224"/>
    </location>
</feature>